<evidence type="ECO:0000313" key="3">
    <source>
        <dbReference type="EMBL" id="KAG2487731.1"/>
    </source>
</evidence>
<feature type="compositionally biased region" description="Basic and acidic residues" evidence="1">
    <location>
        <begin position="388"/>
        <end position="398"/>
    </location>
</feature>
<keyword evidence="2" id="KW-1133">Transmembrane helix</keyword>
<evidence type="ECO:0000313" key="4">
    <source>
        <dbReference type="Proteomes" id="UP000612055"/>
    </source>
</evidence>
<dbReference type="AlphaFoldDB" id="A0A835XT49"/>
<evidence type="ECO:0000256" key="1">
    <source>
        <dbReference type="SAM" id="MobiDB-lite"/>
    </source>
</evidence>
<feature type="compositionally biased region" description="Basic residues" evidence="1">
    <location>
        <begin position="252"/>
        <end position="262"/>
    </location>
</feature>
<protein>
    <submittedName>
        <fullName evidence="3">Uncharacterized protein</fullName>
    </submittedName>
</protein>
<keyword evidence="2" id="KW-0812">Transmembrane</keyword>
<proteinExistence type="predicted"/>
<feature type="transmembrane region" description="Helical" evidence="2">
    <location>
        <begin position="182"/>
        <end position="205"/>
    </location>
</feature>
<feature type="region of interest" description="Disordered" evidence="1">
    <location>
        <begin position="157"/>
        <end position="176"/>
    </location>
</feature>
<feature type="compositionally biased region" description="Low complexity" evidence="1">
    <location>
        <begin position="24"/>
        <end position="43"/>
    </location>
</feature>
<dbReference type="EMBL" id="JAEHOE010000093">
    <property type="protein sequence ID" value="KAG2487731.1"/>
    <property type="molecule type" value="Genomic_DNA"/>
</dbReference>
<gene>
    <name evidence="3" type="ORF">HYH03_013730</name>
</gene>
<evidence type="ECO:0000256" key="2">
    <source>
        <dbReference type="SAM" id="Phobius"/>
    </source>
</evidence>
<keyword evidence="4" id="KW-1185">Reference proteome</keyword>
<feature type="region of interest" description="Disordered" evidence="1">
    <location>
        <begin position="370"/>
        <end position="405"/>
    </location>
</feature>
<comment type="caution">
    <text evidence="3">The sequence shown here is derived from an EMBL/GenBank/DDBJ whole genome shotgun (WGS) entry which is preliminary data.</text>
</comment>
<organism evidence="3 4">
    <name type="scientific">Edaphochlamys debaryana</name>
    <dbReference type="NCBI Taxonomy" id="47281"/>
    <lineage>
        <taxon>Eukaryota</taxon>
        <taxon>Viridiplantae</taxon>
        <taxon>Chlorophyta</taxon>
        <taxon>core chlorophytes</taxon>
        <taxon>Chlorophyceae</taxon>
        <taxon>CS clade</taxon>
        <taxon>Chlamydomonadales</taxon>
        <taxon>Chlamydomonadales incertae sedis</taxon>
        <taxon>Edaphochlamys</taxon>
    </lineage>
</organism>
<feature type="compositionally biased region" description="Low complexity" evidence="1">
    <location>
        <begin position="285"/>
        <end position="299"/>
    </location>
</feature>
<dbReference type="Proteomes" id="UP000612055">
    <property type="component" value="Unassembled WGS sequence"/>
</dbReference>
<feature type="compositionally biased region" description="Polar residues" evidence="1">
    <location>
        <begin position="1"/>
        <end position="23"/>
    </location>
</feature>
<name>A0A835XT49_9CHLO</name>
<feature type="region of interest" description="Disordered" evidence="1">
    <location>
        <begin position="248"/>
        <end position="269"/>
    </location>
</feature>
<keyword evidence="2" id="KW-0472">Membrane</keyword>
<sequence length="448" mass="44972">MLDPGTKTTLSCGGATLTHSTADSRTSPTSSPARRRSLLASGDSAGGSSSGSSSCSSSVGVSIRTPVSSSSDNIASDVYSTYSSWAASSGGSAGNIPVCSPSASQMTVATEVTITYQVPLSAQGVSAVTSACASGSSSEVAGLEGISQCSVAVPGATANTDSGGGGQQSAPPPASHSSNAGVIIGVAVAAAVVAAAVLAAVGVVVQRRRVQHRNLMIETERKNRDYIHLDNTGQPQAAPLHRALATSSLGRVYKKQRHRTSRRGGGGAADGNVFAAVAAATAAAASASSSRRNLARRSANPSHGDAQDDGPGRSEQQEDEQPAVDEHDKDAMQMERLESFTEATGTAAAAVRPPPELPEPRRILLRESDHGATTSVPTGGGIIRSHRRSADGPADRQRPLAAGSGRLQGGARLLGVGLEQAAAVAAAAAEASRAGATAGGLVTREWAR</sequence>
<feature type="region of interest" description="Disordered" evidence="1">
    <location>
        <begin position="1"/>
        <end position="58"/>
    </location>
</feature>
<accession>A0A835XT49</accession>
<feature type="region of interest" description="Disordered" evidence="1">
    <location>
        <begin position="285"/>
        <end position="328"/>
    </location>
</feature>
<reference evidence="3" key="1">
    <citation type="journal article" date="2020" name="bioRxiv">
        <title>Comparative genomics of Chlamydomonas.</title>
        <authorList>
            <person name="Craig R.J."/>
            <person name="Hasan A.R."/>
            <person name="Ness R.W."/>
            <person name="Keightley P.D."/>
        </authorList>
    </citation>
    <scope>NUCLEOTIDE SEQUENCE</scope>
    <source>
        <strain evidence="3">CCAP 11/70</strain>
    </source>
</reference>